<dbReference type="PANTHER" id="PTHR23407:SF1">
    <property type="entry name" value="5-FORMYLTETRAHYDROFOLATE CYCLO-LIGASE"/>
    <property type="match status" value="1"/>
</dbReference>
<reference evidence="6" key="1">
    <citation type="journal article" date="2022" name="Int. J. Syst. Evol. Microbiol.">
        <title>Anaeromyxobacter oryzae sp. nov., Anaeromyxobacter diazotrophicus sp. nov. and Anaeromyxobacter paludicola sp. nov., isolated from paddy soils.</title>
        <authorList>
            <person name="Itoh H."/>
            <person name="Xu Z."/>
            <person name="Mise K."/>
            <person name="Masuda Y."/>
            <person name="Ushijima N."/>
            <person name="Hayakawa C."/>
            <person name="Shiratori Y."/>
            <person name="Senoo K."/>
        </authorList>
    </citation>
    <scope>NUCLEOTIDE SEQUENCE [LARGE SCALE GENOMIC DNA]</scope>
    <source>
        <strain evidence="6">Red630</strain>
    </source>
</reference>
<keyword evidence="2 4" id="KW-0547">Nucleotide-binding</keyword>
<protein>
    <recommendedName>
        <fullName evidence="4">5-formyltetrahydrofolate cyclo-ligase</fullName>
        <ecNumber evidence="4">6.3.3.2</ecNumber>
    </recommendedName>
</protein>
<dbReference type="EMBL" id="AP025592">
    <property type="protein sequence ID" value="BDG08370.1"/>
    <property type="molecule type" value="Genomic_DNA"/>
</dbReference>
<dbReference type="InterPro" id="IPR024185">
    <property type="entry name" value="FTHF_cligase-like_sf"/>
</dbReference>
<dbReference type="Proteomes" id="UP001162734">
    <property type="component" value="Chromosome"/>
</dbReference>
<organism evidence="5 6">
    <name type="scientific">Anaeromyxobacter paludicola</name>
    <dbReference type="NCBI Taxonomy" id="2918171"/>
    <lineage>
        <taxon>Bacteria</taxon>
        <taxon>Pseudomonadati</taxon>
        <taxon>Myxococcota</taxon>
        <taxon>Myxococcia</taxon>
        <taxon>Myxococcales</taxon>
        <taxon>Cystobacterineae</taxon>
        <taxon>Anaeromyxobacteraceae</taxon>
        <taxon>Anaeromyxobacter</taxon>
    </lineage>
</organism>
<accession>A0ABM7X988</accession>
<dbReference type="EC" id="6.3.3.2" evidence="4"/>
<proteinExistence type="inferred from homology"/>
<comment type="cofactor">
    <cofactor evidence="4">
        <name>Mg(2+)</name>
        <dbReference type="ChEBI" id="CHEBI:18420"/>
    </cofactor>
</comment>
<dbReference type="PANTHER" id="PTHR23407">
    <property type="entry name" value="ATPASE INHIBITOR/5-FORMYLTETRAHYDROFOLATE CYCLO-LIGASE"/>
    <property type="match status" value="1"/>
</dbReference>
<dbReference type="PIRSF" id="PIRSF006806">
    <property type="entry name" value="FTHF_cligase"/>
    <property type="match status" value="1"/>
</dbReference>
<evidence type="ECO:0000313" key="5">
    <source>
        <dbReference type="EMBL" id="BDG08370.1"/>
    </source>
</evidence>
<comment type="similarity">
    <text evidence="1 4">Belongs to the 5-formyltetrahydrofolate cyclo-ligase family.</text>
</comment>
<keyword evidence="4" id="KW-0479">Metal-binding</keyword>
<keyword evidence="6" id="KW-1185">Reference proteome</keyword>
<gene>
    <name evidence="5" type="ORF">AMPC_14830</name>
</gene>
<dbReference type="Pfam" id="PF01812">
    <property type="entry name" value="5-FTHF_cyc-lig"/>
    <property type="match status" value="1"/>
</dbReference>
<sequence length="207" mass="21210">MTPHPPSPDLALAKAQLRQQLTTARARLEPGVRATACEAITRTVCALPAWGEAGVVALYAASGGEVETAALAAAAVRAGKTLAWPVIVAGDRRLSFAAAAPEALVAGPFGIRRPPPGAPAVARGEIGLFLVPGVGFDLACERLGRGAGFYDATLAAVEGKAERVGLAFDLQVVDALPRESHDVALDAVVTETRLLRPPAPAEATVAR</sequence>
<evidence type="ECO:0000256" key="3">
    <source>
        <dbReference type="ARBA" id="ARBA00022840"/>
    </source>
</evidence>
<dbReference type="NCBIfam" id="TIGR02727">
    <property type="entry name" value="MTHFS_bact"/>
    <property type="match status" value="1"/>
</dbReference>
<evidence type="ECO:0000256" key="4">
    <source>
        <dbReference type="RuleBase" id="RU361279"/>
    </source>
</evidence>
<evidence type="ECO:0000256" key="2">
    <source>
        <dbReference type="ARBA" id="ARBA00022741"/>
    </source>
</evidence>
<name>A0ABM7X988_9BACT</name>
<dbReference type="InterPro" id="IPR002698">
    <property type="entry name" value="FTHF_cligase"/>
</dbReference>
<dbReference type="RefSeq" id="WP_248345550.1">
    <property type="nucleotide sequence ID" value="NZ_AP025592.1"/>
</dbReference>
<dbReference type="InterPro" id="IPR037171">
    <property type="entry name" value="NagB/RpiA_transferase-like"/>
</dbReference>
<comment type="catalytic activity">
    <reaction evidence="4">
        <text>(6S)-5-formyl-5,6,7,8-tetrahydrofolate + ATP = (6R)-5,10-methenyltetrahydrofolate + ADP + phosphate</text>
        <dbReference type="Rhea" id="RHEA:10488"/>
        <dbReference type="ChEBI" id="CHEBI:30616"/>
        <dbReference type="ChEBI" id="CHEBI:43474"/>
        <dbReference type="ChEBI" id="CHEBI:57455"/>
        <dbReference type="ChEBI" id="CHEBI:57457"/>
        <dbReference type="ChEBI" id="CHEBI:456216"/>
        <dbReference type="EC" id="6.3.3.2"/>
    </reaction>
</comment>
<evidence type="ECO:0000256" key="1">
    <source>
        <dbReference type="ARBA" id="ARBA00010638"/>
    </source>
</evidence>
<keyword evidence="4" id="KW-0460">Magnesium</keyword>
<dbReference type="SUPFAM" id="SSF100950">
    <property type="entry name" value="NagB/RpiA/CoA transferase-like"/>
    <property type="match status" value="1"/>
</dbReference>
<keyword evidence="3 4" id="KW-0067">ATP-binding</keyword>
<evidence type="ECO:0000313" key="6">
    <source>
        <dbReference type="Proteomes" id="UP001162734"/>
    </source>
</evidence>
<dbReference type="Gene3D" id="3.40.50.10420">
    <property type="entry name" value="NagB/RpiA/CoA transferase-like"/>
    <property type="match status" value="1"/>
</dbReference>